<name>A0AAV2KEE2_KNICA</name>
<evidence type="ECO:0000313" key="1">
    <source>
        <dbReference type="EMBL" id="CAL1586691.1"/>
    </source>
</evidence>
<accession>A0AAV2KEE2</accession>
<reference evidence="1 2" key="1">
    <citation type="submission" date="2024-04" db="EMBL/GenBank/DDBJ databases">
        <authorList>
            <person name="Waldvogel A.-M."/>
            <person name="Schoenle A."/>
        </authorList>
    </citation>
    <scope>NUCLEOTIDE SEQUENCE [LARGE SCALE GENOMIC DNA]</scope>
</reference>
<sequence length="104" mass="12043">MALQCSPSLRLHKQFLAGEKLFNSATCWKLEMGLLVNCGGNQPDRHERMRMSPMVLKLWSNTLLKGFKCLYSRNLLHWNIILLKGLKYLGSLDLLLWCQKLPLL</sequence>
<dbReference type="AlphaFoldDB" id="A0AAV2KEE2"/>
<protein>
    <submittedName>
        <fullName evidence="1">Uncharacterized protein</fullName>
    </submittedName>
</protein>
<gene>
    <name evidence="1" type="ORF">KC01_LOCUS16709</name>
</gene>
<dbReference type="Proteomes" id="UP001497482">
    <property type="component" value="Chromosome 17"/>
</dbReference>
<keyword evidence="2" id="KW-1185">Reference proteome</keyword>
<proteinExistence type="predicted"/>
<organism evidence="1 2">
    <name type="scientific">Knipowitschia caucasica</name>
    <name type="common">Caucasian dwarf goby</name>
    <name type="synonym">Pomatoschistus caucasicus</name>
    <dbReference type="NCBI Taxonomy" id="637954"/>
    <lineage>
        <taxon>Eukaryota</taxon>
        <taxon>Metazoa</taxon>
        <taxon>Chordata</taxon>
        <taxon>Craniata</taxon>
        <taxon>Vertebrata</taxon>
        <taxon>Euteleostomi</taxon>
        <taxon>Actinopterygii</taxon>
        <taxon>Neopterygii</taxon>
        <taxon>Teleostei</taxon>
        <taxon>Neoteleostei</taxon>
        <taxon>Acanthomorphata</taxon>
        <taxon>Gobiaria</taxon>
        <taxon>Gobiiformes</taxon>
        <taxon>Gobioidei</taxon>
        <taxon>Gobiidae</taxon>
        <taxon>Gobiinae</taxon>
        <taxon>Knipowitschia</taxon>
    </lineage>
</organism>
<evidence type="ECO:0000313" key="2">
    <source>
        <dbReference type="Proteomes" id="UP001497482"/>
    </source>
</evidence>
<dbReference type="EMBL" id="OZ035839">
    <property type="protein sequence ID" value="CAL1586691.1"/>
    <property type="molecule type" value="Genomic_DNA"/>
</dbReference>